<organism evidence="1 2">
    <name type="scientific">Rotaria magnacalcarata</name>
    <dbReference type="NCBI Taxonomy" id="392030"/>
    <lineage>
        <taxon>Eukaryota</taxon>
        <taxon>Metazoa</taxon>
        <taxon>Spiralia</taxon>
        <taxon>Gnathifera</taxon>
        <taxon>Rotifera</taxon>
        <taxon>Eurotatoria</taxon>
        <taxon>Bdelloidea</taxon>
        <taxon>Philodinida</taxon>
        <taxon>Philodinidae</taxon>
        <taxon>Rotaria</taxon>
    </lineage>
</organism>
<dbReference type="EMBL" id="CAJOBJ010097012">
    <property type="protein sequence ID" value="CAF4569554.1"/>
    <property type="molecule type" value="Genomic_DNA"/>
</dbReference>
<evidence type="ECO:0000313" key="1">
    <source>
        <dbReference type="EMBL" id="CAF4569554.1"/>
    </source>
</evidence>
<evidence type="ECO:0000313" key="2">
    <source>
        <dbReference type="Proteomes" id="UP000681720"/>
    </source>
</evidence>
<proteinExistence type="predicted"/>
<gene>
    <name evidence="1" type="ORF">GIL414_LOCUS37604</name>
</gene>
<dbReference type="Proteomes" id="UP000681720">
    <property type="component" value="Unassembled WGS sequence"/>
</dbReference>
<name>A0A8S2YNK3_9BILA</name>
<reference evidence="1" key="1">
    <citation type="submission" date="2021-02" db="EMBL/GenBank/DDBJ databases">
        <authorList>
            <person name="Nowell W R."/>
        </authorList>
    </citation>
    <scope>NUCLEOTIDE SEQUENCE</scope>
</reference>
<comment type="caution">
    <text evidence="1">The sequence shown here is derived from an EMBL/GenBank/DDBJ whole genome shotgun (WGS) entry which is preliminary data.</text>
</comment>
<protein>
    <submittedName>
        <fullName evidence="1">Uncharacterized protein</fullName>
    </submittedName>
</protein>
<dbReference type="AlphaFoldDB" id="A0A8S2YNK3"/>
<sequence length="46" mass="4828">MFSFSFVISNNGSSAAINTGSSGRKLIFGLTLKATGVDDEDNFLTP</sequence>
<accession>A0A8S2YNK3</accession>
<feature type="non-terminal residue" evidence="1">
    <location>
        <position position="46"/>
    </location>
</feature>